<dbReference type="AlphaFoldDB" id="A0A9D4QZW4"/>
<evidence type="ECO:0000313" key="2">
    <source>
        <dbReference type="EMBL" id="KAH3848968.1"/>
    </source>
</evidence>
<feature type="region of interest" description="Disordered" evidence="1">
    <location>
        <begin position="36"/>
        <end position="59"/>
    </location>
</feature>
<evidence type="ECO:0000256" key="1">
    <source>
        <dbReference type="SAM" id="MobiDB-lite"/>
    </source>
</evidence>
<dbReference type="Proteomes" id="UP000828390">
    <property type="component" value="Unassembled WGS sequence"/>
</dbReference>
<gene>
    <name evidence="2" type="ORF">DPMN_091353</name>
</gene>
<evidence type="ECO:0000313" key="3">
    <source>
        <dbReference type="Proteomes" id="UP000828390"/>
    </source>
</evidence>
<organism evidence="2 3">
    <name type="scientific">Dreissena polymorpha</name>
    <name type="common">Zebra mussel</name>
    <name type="synonym">Mytilus polymorpha</name>
    <dbReference type="NCBI Taxonomy" id="45954"/>
    <lineage>
        <taxon>Eukaryota</taxon>
        <taxon>Metazoa</taxon>
        <taxon>Spiralia</taxon>
        <taxon>Lophotrochozoa</taxon>
        <taxon>Mollusca</taxon>
        <taxon>Bivalvia</taxon>
        <taxon>Autobranchia</taxon>
        <taxon>Heteroconchia</taxon>
        <taxon>Euheterodonta</taxon>
        <taxon>Imparidentia</taxon>
        <taxon>Neoheterodontei</taxon>
        <taxon>Myida</taxon>
        <taxon>Dreissenoidea</taxon>
        <taxon>Dreissenidae</taxon>
        <taxon>Dreissena</taxon>
    </lineage>
</organism>
<accession>A0A9D4QZW4</accession>
<reference evidence="2" key="1">
    <citation type="journal article" date="2019" name="bioRxiv">
        <title>The Genome of the Zebra Mussel, Dreissena polymorpha: A Resource for Invasive Species Research.</title>
        <authorList>
            <person name="McCartney M.A."/>
            <person name="Auch B."/>
            <person name="Kono T."/>
            <person name="Mallez S."/>
            <person name="Zhang Y."/>
            <person name="Obille A."/>
            <person name="Becker A."/>
            <person name="Abrahante J.E."/>
            <person name="Garbe J."/>
            <person name="Badalamenti J.P."/>
            <person name="Herman A."/>
            <person name="Mangelson H."/>
            <person name="Liachko I."/>
            <person name="Sullivan S."/>
            <person name="Sone E.D."/>
            <person name="Koren S."/>
            <person name="Silverstein K.A.T."/>
            <person name="Beckman K.B."/>
            <person name="Gohl D.M."/>
        </authorList>
    </citation>
    <scope>NUCLEOTIDE SEQUENCE</scope>
    <source>
        <strain evidence="2">Duluth1</strain>
        <tissue evidence="2">Whole animal</tissue>
    </source>
</reference>
<proteinExistence type="predicted"/>
<name>A0A9D4QZW4_DREPO</name>
<reference evidence="2" key="2">
    <citation type="submission" date="2020-11" db="EMBL/GenBank/DDBJ databases">
        <authorList>
            <person name="McCartney M.A."/>
            <person name="Auch B."/>
            <person name="Kono T."/>
            <person name="Mallez S."/>
            <person name="Becker A."/>
            <person name="Gohl D.M."/>
            <person name="Silverstein K.A.T."/>
            <person name="Koren S."/>
            <person name="Bechman K.B."/>
            <person name="Herman A."/>
            <person name="Abrahante J.E."/>
            <person name="Garbe J."/>
        </authorList>
    </citation>
    <scope>NUCLEOTIDE SEQUENCE</scope>
    <source>
        <strain evidence="2">Duluth1</strain>
        <tissue evidence="2">Whole animal</tissue>
    </source>
</reference>
<sequence>MTAKLVPTNPDSADVQADIAGTGALYIDALDDSTTTVSTSTSVSPTSTCSRASRTQNRSSDDAILADLADSREQLIHLQREMLGRIKNTPEPNECDAFMDSVKQAVAGINKTLWRRFQADVQQLVSRYTDMREQQQQQLQRRPGLS</sequence>
<feature type="compositionally biased region" description="Low complexity" evidence="1">
    <location>
        <begin position="36"/>
        <end position="50"/>
    </location>
</feature>
<protein>
    <submittedName>
        <fullName evidence="2">Uncharacterized protein</fullName>
    </submittedName>
</protein>
<dbReference type="EMBL" id="JAIWYP010000003">
    <property type="protein sequence ID" value="KAH3848968.1"/>
    <property type="molecule type" value="Genomic_DNA"/>
</dbReference>
<comment type="caution">
    <text evidence="2">The sequence shown here is derived from an EMBL/GenBank/DDBJ whole genome shotgun (WGS) entry which is preliminary data.</text>
</comment>
<keyword evidence="3" id="KW-1185">Reference proteome</keyword>